<protein>
    <recommendedName>
        <fullName evidence="3">Lipoprotein</fullName>
    </recommendedName>
</protein>
<sequence>MKKLFLLALIISISGCKSRKLTATSSERFQLENLAEVISENRLASIYPEAEISEGIDLFDEGTVERAYSILYPGTNDELLIIWEDKTQNLPHQIYVEKDGRWHTGEGITVGTRYEDLVKINNGPIDFYGFGWDYSGAVDWKDGKMNDSNVRVFLTPVDAPPKNFYGDHIIEANPEDIINLDLKVRAVIYQKESRS</sequence>
<gene>
    <name evidence="1" type="ORF">OQ279_01835</name>
</gene>
<evidence type="ECO:0008006" key="3">
    <source>
        <dbReference type="Google" id="ProtNLM"/>
    </source>
</evidence>
<proteinExistence type="predicted"/>
<evidence type="ECO:0000313" key="2">
    <source>
        <dbReference type="Proteomes" id="UP001148482"/>
    </source>
</evidence>
<dbReference type="Proteomes" id="UP001148482">
    <property type="component" value="Unassembled WGS sequence"/>
</dbReference>
<accession>A0A9X3CUC6</accession>
<dbReference type="EMBL" id="JAPJDA010000002">
    <property type="protein sequence ID" value="MCX2836878.1"/>
    <property type="molecule type" value="Genomic_DNA"/>
</dbReference>
<comment type="caution">
    <text evidence="1">The sequence shown here is derived from an EMBL/GenBank/DDBJ whole genome shotgun (WGS) entry which is preliminary data.</text>
</comment>
<reference evidence="1" key="1">
    <citation type="submission" date="2022-11" db="EMBL/GenBank/DDBJ databases">
        <title>Salinimicrobium profundisediminis sp. nov., isolated from deep-sea sediment of the Mariana Trench.</title>
        <authorList>
            <person name="Fu H."/>
        </authorList>
    </citation>
    <scope>NUCLEOTIDE SEQUENCE</scope>
    <source>
        <strain evidence="1">MT39</strain>
    </source>
</reference>
<organism evidence="1 2">
    <name type="scientific">Salinimicrobium profundisediminis</name>
    <dbReference type="NCBI Taxonomy" id="2994553"/>
    <lineage>
        <taxon>Bacteria</taxon>
        <taxon>Pseudomonadati</taxon>
        <taxon>Bacteroidota</taxon>
        <taxon>Flavobacteriia</taxon>
        <taxon>Flavobacteriales</taxon>
        <taxon>Flavobacteriaceae</taxon>
        <taxon>Salinimicrobium</taxon>
    </lineage>
</organism>
<keyword evidence="2" id="KW-1185">Reference proteome</keyword>
<evidence type="ECO:0000313" key="1">
    <source>
        <dbReference type="EMBL" id="MCX2836878.1"/>
    </source>
</evidence>
<dbReference type="PROSITE" id="PS51257">
    <property type="entry name" value="PROKAR_LIPOPROTEIN"/>
    <property type="match status" value="1"/>
</dbReference>
<dbReference type="RefSeq" id="WP_266068060.1">
    <property type="nucleotide sequence ID" value="NZ_JAPJDA010000002.1"/>
</dbReference>
<dbReference type="AlphaFoldDB" id="A0A9X3CUC6"/>
<name>A0A9X3CUC6_9FLAO</name>